<dbReference type="GO" id="GO:0051287">
    <property type="term" value="F:NAD binding"/>
    <property type="evidence" value="ECO:0007669"/>
    <property type="project" value="InterPro"/>
</dbReference>
<dbReference type="PANTHER" id="PTHR10836">
    <property type="entry name" value="GLYCERALDEHYDE 3-PHOSPHATE DEHYDROGENASE"/>
    <property type="match status" value="1"/>
</dbReference>
<dbReference type="RefSeq" id="XP_037875127.1">
    <property type="nucleotide sequence ID" value="XM_038019199.2"/>
</dbReference>
<evidence type="ECO:0000256" key="7">
    <source>
        <dbReference type="SAM" id="MobiDB-lite"/>
    </source>
</evidence>
<dbReference type="SMART" id="SM00846">
    <property type="entry name" value="Gp_dh_N"/>
    <property type="match status" value="1"/>
</dbReference>
<evidence type="ECO:0000313" key="10">
    <source>
        <dbReference type="Proteomes" id="UP000005204"/>
    </source>
</evidence>
<dbReference type="Pfam" id="PF02800">
    <property type="entry name" value="Gp_dh_C"/>
    <property type="match status" value="1"/>
</dbReference>
<protein>
    <recommendedName>
        <fullName evidence="3">glyceraldehyde-3-phosphate dehydrogenase (phosphorylating)</fullName>
        <ecNumber evidence="3">1.2.1.12</ecNumber>
    </recommendedName>
</protein>
<dbReference type="InterPro" id="IPR036291">
    <property type="entry name" value="NAD(P)-bd_dom_sf"/>
</dbReference>
<dbReference type="PRINTS" id="PR00078">
    <property type="entry name" value="G3PDHDRGNASE"/>
</dbReference>
<evidence type="ECO:0000259" key="8">
    <source>
        <dbReference type="SMART" id="SM00846"/>
    </source>
</evidence>
<comment type="catalytic activity">
    <reaction evidence="5">
        <text>D-glyceraldehyde 3-phosphate + phosphate + NAD(+) = (2R)-3-phospho-glyceroyl phosphate + NADH + H(+)</text>
        <dbReference type="Rhea" id="RHEA:10300"/>
        <dbReference type="ChEBI" id="CHEBI:15378"/>
        <dbReference type="ChEBI" id="CHEBI:43474"/>
        <dbReference type="ChEBI" id="CHEBI:57540"/>
        <dbReference type="ChEBI" id="CHEBI:57604"/>
        <dbReference type="ChEBI" id="CHEBI:57945"/>
        <dbReference type="ChEBI" id="CHEBI:59776"/>
        <dbReference type="EC" id="1.2.1.12"/>
    </reaction>
</comment>
<dbReference type="EC" id="1.2.1.12" evidence="3"/>
<feature type="compositionally biased region" description="Polar residues" evidence="7">
    <location>
        <begin position="542"/>
        <end position="551"/>
    </location>
</feature>
<feature type="region of interest" description="Disordered" evidence="7">
    <location>
        <begin position="509"/>
        <end position="567"/>
    </location>
</feature>
<feature type="compositionally biased region" description="Basic and acidic residues" evidence="7">
    <location>
        <begin position="531"/>
        <end position="541"/>
    </location>
</feature>
<keyword evidence="10" id="KW-1185">Reference proteome</keyword>
<keyword evidence="4" id="KW-0560">Oxidoreductase</keyword>
<dbReference type="InterPro" id="IPR020828">
    <property type="entry name" value="GlycerAld_3-P_DH_NAD(P)-bd"/>
</dbReference>
<organism evidence="9 10">
    <name type="scientific">Bombyx mori</name>
    <name type="common">Silk moth</name>
    <dbReference type="NCBI Taxonomy" id="7091"/>
    <lineage>
        <taxon>Eukaryota</taxon>
        <taxon>Metazoa</taxon>
        <taxon>Ecdysozoa</taxon>
        <taxon>Arthropoda</taxon>
        <taxon>Hexapoda</taxon>
        <taxon>Insecta</taxon>
        <taxon>Pterygota</taxon>
        <taxon>Neoptera</taxon>
        <taxon>Endopterygota</taxon>
        <taxon>Lepidoptera</taxon>
        <taxon>Glossata</taxon>
        <taxon>Ditrysia</taxon>
        <taxon>Bombycoidea</taxon>
        <taxon>Bombycidae</taxon>
        <taxon>Bombycinae</taxon>
        <taxon>Bombyx</taxon>
    </lineage>
</organism>
<evidence type="ECO:0000313" key="9">
    <source>
        <dbReference type="EnsemblMetazoa" id="XP_037875127.1"/>
    </source>
</evidence>
<dbReference type="SUPFAM" id="SSF51735">
    <property type="entry name" value="NAD(P)-binding Rossmann-fold domains"/>
    <property type="match status" value="1"/>
</dbReference>
<comment type="similarity">
    <text evidence="2 6">Belongs to the glyceraldehyde-3-phosphate dehydrogenase family.</text>
</comment>
<sequence length="874" mass="98780">MYIFRIIFTKFVMVTKLGINGFGRIGRIIFRTCLLHNELEVAAINDPAIDAEYICYLIKFDSTHGKFSGTVTRNDDNEIIVDGRPIKIFREKLPSSIPWQSAGVQYVIESSGMFTSLEKASGHLRSVRVKRVIVTAPSVDVPMLILGVNDGEICSDMKVLSCASSTLYCLAPVIKILEDNYGVSEGFVTSIHAMTPSLKPLDGLCLRGKHWRDHRSIHQNIIPAATGACKALGKIMPQVKDKLTGLAFRVPIVNVSVLDISIRLCKETTWQDILKKIEEAGRSKMENIIKVTRDDNVSSDFAGDEHSCIVDGNSSLQLKPDFYKIVCWYENEYSYACRVVDTVLFIENQLKFVLVSEFRDQVKSKNSSVDKIHNIKAAVENYCDVPQNSKVFRNTNTNESKQNTHNADVMKPLGRPDLYTASDNDCKVKYSKDTFKIWKENDLTTKTGVRNYSGSFFHSCISFANPTNTIKAQERLEKVKREFSKMVNITEDLLKKSCSYKLNLLPDPIPENSLTTERKKSNTIVKISNNDTKHLDEKTKTDSASSDNPQDNVRMHANSYEKDESSSSSIEIGNIDFETEKIILLRDCREHMNINNTNKSGIRTIKQEDNCRTHLINDNFINEENTKEDFDLKLNPETEKLTDEILLRPNSSNKEEQINLKLKDNETSIEINSSSIDMSGVTKTDILKEENYQSISDKLTLDIHKNQTNLINSLQFGDSETNRDNAIVSSKNLMNCLNKLTPEPVIVIANKKSTCSEITIATSAYGEFNRNKIDLFEKLDSECGTGSECSFEIRGRTSQVIHITDLTNSLEDLSRLDKICKIIEISDELSDKLFSALDSGDVETLKRKKWSFKDLCDKIQLDEFCTNVFGKSIM</sequence>
<dbReference type="Gene3D" id="3.40.50.720">
    <property type="entry name" value="NAD(P)-binding Rossmann-like Domain"/>
    <property type="match status" value="1"/>
</dbReference>
<proteinExistence type="inferred from homology"/>
<dbReference type="AlphaFoldDB" id="A0A8R2R950"/>
<evidence type="ECO:0000256" key="3">
    <source>
        <dbReference type="ARBA" id="ARBA00013119"/>
    </source>
</evidence>
<comment type="pathway">
    <text evidence="1">Carbohydrate degradation; glycolysis; pyruvate from D-glyceraldehyde 3-phosphate: step 1/5.</text>
</comment>
<dbReference type="GO" id="GO:0005829">
    <property type="term" value="C:cytosol"/>
    <property type="evidence" value="ECO:0007669"/>
    <property type="project" value="TreeGrafter"/>
</dbReference>
<dbReference type="GO" id="GO:0004365">
    <property type="term" value="F:glyceraldehyde-3-phosphate dehydrogenase (NAD+) (phosphorylating) activity"/>
    <property type="evidence" value="ECO:0007669"/>
    <property type="project" value="UniProtKB-EC"/>
</dbReference>
<dbReference type="FunFam" id="3.40.50.720:FF:001161">
    <property type="entry name" value="Glyceraldehyde-3-phosphate dehydrogenase"/>
    <property type="match status" value="1"/>
</dbReference>
<dbReference type="EnsemblMetazoa" id="XM_038019199.1">
    <property type="protein sequence ID" value="XP_037875127.1"/>
    <property type="gene ID" value="LOC101742449"/>
</dbReference>
<dbReference type="PANTHER" id="PTHR10836:SF134">
    <property type="entry name" value="GLYCERALDEHYDE-3-PHOSPHATE DEHYDROGENASE (PHOSPHORYLATING)"/>
    <property type="match status" value="1"/>
</dbReference>
<evidence type="ECO:0000256" key="4">
    <source>
        <dbReference type="ARBA" id="ARBA00023002"/>
    </source>
</evidence>
<dbReference type="InterPro" id="IPR020829">
    <property type="entry name" value="GlycerAld_3-P_DH_cat"/>
</dbReference>
<reference evidence="9" key="2">
    <citation type="submission" date="2022-06" db="UniProtKB">
        <authorList>
            <consortium name="EnsemblMetazoa"/>
        </authorList>
    </citation>
    <scope>IDENTIFICATION</scope>
    <source>
        <strain evidence="9">p50T (Dazao)</strain>
    </source>
</reference>
<dbReference type="CDD" id="cd05214">
    <property type="entry name" value="GAPDH_I_N"/>
    <property type="match status" value="1"/>
</dbReference>
<evidence type="ECO:0000256" key="6">
    <source>
        <dbReference type="RuleBase" id="RU000397"/>
    </source>
</evidence>
<dbReference type="SUPFAM" id="SSF55347">
    <property type="entry name" value="Glyceraldehyde-3-phosphate dehydrogenase-like, C-terminal domain"/>
    <property type="match status" value="1"/>
</dbReference>
<dbReference type="Proteomes" id="UP000005204">
    <property type="component" value="Unassembled WGS sequence"/>
</dbReference>
<dbReference type="InterPro" id="IPR020831">
    <property type="entry name" value="GlycerAld/Erythrose_P_DH"/>
</dbReference>
<reference evidence="10" key="1">
    <citation type="journal article" date="2008" name="Insect Biochem. Mol. Biol.">
        <title>The genome of a lepidopteran model insect, the silkworm Bombyx mori.</title>
        <authorList>
            <consortium name="International Silkworm Genome Consortium"/>
        </authorList>
    </citation>
    <scope>NUCLEOTIDE SEQUENCE [LARGE SCALE GENOMIC DNA]</scope>
    <source>
        <strain evidence="10">p50T</strain>
    </source>
</reference>
<accession>A0A8R2R950</accession>
<evidence type="ECO:0000256" key="5">
    <source>
        <dbReference type="ARBA" id="ARBA00047698"/>
    </source>
</evidence>
<dbReference type="GeneID" id="101742449"/>
<dbReference type="Pfam" id="PF00044">
    <property type="entry name" value="Gp_dh_N"/>
    <property type="match status" value="1"/>
</dbReference>
<name>A0A8R2R950_BOMMO</name>
<dbReference type="GO" id="GO:0006096">
    <property type="term" value="P:glycolytic process"/>
    <property type="evidence" value="ECO:0007669"/>
    <property type="project" value="TreeGrafter"/>
</dbReference>
<evidence type="ECO:0000256" key="2">
    <source>
        <dbReference type="ARBA" id="ARBA00007406"/>
    </source>
</evidence>
<dbReference type="Gene3D" id="3.30.360.10">
    <property type="entry name" value="Dihydrodipicolinate Reductase, domain 2"/>
    <property type="match status" value="1"/>
</dbReference>
<feature type="domain" description="Glyceraldehyde 3-phosphate dehydrogenase NAD(P) binding" evidence="8">
    <location>
        <begin position="15"/>
        <end position="165"/>
    </location>
</feature>
<evidence type="ECO:0000256" key="1">
    <source>
        <dbReference type="ARBA" id="ARBA00004869"/>
    </source>
</evidence>